<name>A0AAN9YXA7_9ORTH</name>
<dbReference type="Proteomes" id="UP001378592">
    <property type="component" value="Unassembled WGS sequence"/>
</dbReference>
<gene>
    <name evidence="2" type="ORF">R5R35_010754</name>
</gene>
<keyword evidence="3" id="KW-1185">Reference proteome</keyword>
<comment type="caution">
    <text evidence="2">The sequence shown here is derived from an EMBL/GenBank/DDBJ whole genome shotgun (WGS) entry which is preliminary data.</text>
</comment>
<accession>A0AAN9YXA7</accession>
<evidence type="ECO:0000313" key="3">
    <source>
        <dbReference type="Proteomes" id="UP001378592"/>
    </source>
</evidence>
<evidence type="ECO:0000256" key="1">
    <source>
        <dbReference type="SAM" id="Phobius"/>
    </source>
</evidence>
<feature type="transmembrane region" description="Helical" evidence="1">
    <location>
        <begin position="46"/>
        <end position="65"/>
    </location>
</feature>
<dbReference type="AlphaFoldDB" id="A0AAN9YXA7"/>
<evidence type="ECO:0000313" key="2">
    <source>
        <dbReference type="EMBL" id="KAK7790403.1"/>
    </source>
</evidence>
<keyword evidence="1" id="KW-0472">Membrane</keyword>
<reference evidence="2 3" key="1">
    <citation type="submission" date="2024-03" db="EMBL/GenBank/DDBJ databases">
        <title>The genome assembly and annotation of the cricket Gryllus longicercus Weissman &amp; Gray.</title>
        <authorList>
            <person name="Szrajer S."/>
            <person name="Gray D."/>
            <person name="Ylla G."/>
        </authorList>
    </citation>
    <scope>NUCLEOTIDE SEQUENCE [LARGE SCALE GENOMIC DNA]</scope>
    <source>
        <strain evidence="2">DAG 2021-001</strain>
        <tissue evidence="2">Whole body minus gut</tissue>
    </source>
</reference>
<dbReference type="EMBL" id="JAZDUA010000629">
    <property type="protein sequence ID" value="KAK7790403.1"/>
    <property type="molecule type" value="Genomic_DNA"/>
</dbReference>
<keyword evidence="1" id="KW-0812">Transmembrane</keyword>
<organism evidence="2 3">
    <name type="scientific">Gryllus longicercus</name>
    <dbReference type="NCBI Taxonomy" id="2509291"/>
    <lineage>
        <taxon>Eukaryota</taxon>
        <taxon>Metazoa</taxon>
        <taxon>Ecdysozoa</taxon>
        <taxon>Arthropoda</taxon>
        <taxon>Hexapoda</taxon>
        <taxon>Insecta</taxon>
        <taxon>Pterygota</taxon>
        <taxon>Neoptera</taxon>
        <taxon>Polyneoptera</taxon>
        <taxon>Orthoptera</taxon>
        <taxon>Ensifera</taxon>
        <taxon>Gryllidea</taxon>
        <taxon>Grylloidea</taxon>
        <taxon>Gryllidae</taxon>
        <taxon>Gryllinae</taxon>
        <taxon>Gryllus</taxon>
    </lineage>
</organism>
<proteinExistence type="predicted"/>
<keyword evidence="1" id="KW-1133">Transmembrane helix</keyword>
<protein>
    <submittedName>
        <fullName evidence="2">Uncharacterized protein</fullName>
    </submittedName>
</protein>
<sequence length="177" mass="19742">MCISQRRSSNCDEQISKHQCIALVIRGADLKDDAEVGKMELVSVRWMAFALMVFIIATEATAQFLPPNGYPFVNYQDKNQAISYPQPPSSTNLQQLFKDMQEYQVKLQGLMKSLMLQAVLGTSRMNGMPYQAERMMSRYASPPTGYANPTGFPNPMGFPNPTGYANPINAGECLKEN</sequence>